<feature type="region of interest" description="Disordered" evidence="1">
    <location>
        <begin position="84"/>
        <end position="116"/>
    </location>
</feature>
<reference evidence="3 4" key="1">
    <citation type="submission" date="2021-01" db="EMBL/GenBank/DDBJ databases">
        <title>Whole genome shotgun sequence of Catellatospora bangladeshensis NBRC 107357.</title>
        <authorList>
            <person name="Komaki H."/>
            <person name="Tamura T."/>
        </authorList>
    </citation>
    <scope>NUCLEOTIDE SEQUENCE [LARGE SCALE GENOMIC DNA]</scope>
    <source>
        <strain evidence="3 4">NBRC 107357</strain>
    </source>
</reference>
<accession>A0A8J3K092</accession>
<name>A0A8J3K092_9ACTN</name>
<keyword evidence="2" id="KW-0472">Membrane</keyword>
<feature type="compositionally biased region" description="Pro residues" evidence="1">
    <location>
        <begin position="103"/>
        <end position="116"/>
    </location>
</feature>
<comment type="caution">
    <text evidence="3">The sequence shown here is derived from an EMBL/GenBank/DDBJ whole genome shotgun (WGS) entry which is preliminary data.</text>
</comment>
<evidence type="ECO:0000313" key="4">
    <source>
        <dbReference type="Proteomes" id="UP000601223"/>
    </source>
</evidence>
<feature type="compositionally biased region" description="Pro residues" evidence="1">
    <location>
        <begin position="19"/>
        <end position="48"/>
    </location>
</feature>
<feature type="transmembrane region" description="Helical" evidence="2">
    <location>
        <begin position="56"/>
        <end position="82"/>
    </location>
</feature>
<sequence length="246" mass="26045">MWTSVSVALDDPWNTPRVTLPPPPGPPGPPTPPGAFPPPPPPFPPLPPPKKSNTGLIIGVIAGVLVLCLAGLCVGGFVLYSANKSDDPSPRTPAAAQSEYTYSPPPPPPTTEAAPPPAPVSIGDCISVDASGTFLGVGNCNGSQGTYRVLSVDYKRNSCSDPAGPYITVDGYRLCLQLHLVRTYCYQFAKGSGFVTAAAKCKAKGTVHVIDIVPGASNGNKCTKDYKWNRWYRFTHPTVVYCVMQY</sequence>
<organism evidence="3 4">
    <name type="scientific">Catellatospora bangladeshensis</name>
    <dbReference type="NCBI Taxonomy" id="310355"/>
    <lineage>
        <taxon>Bacteria</taxon>
        <taxon>Bacillati</taxon>
        <taxon>Actinomycetota</taxon>
        <taxon>Actinomycetes</taxon>
        <taxon>Micromonosporales</taxon>
        <taxon>Micromonosporaceae</taxon>
        <taxon>Catellatospora</taxon>
    </lineage>
</organism>
<evidence type="ECO:0000256" key="1">
    <source>
        <dbReference type="SAM" id="MobiDB-lite"/>
    </source>
</evidence>
<feature type="region of interest" description="Disordered" evidence="1">
    <location>
        <begin position="1"/>
        <end position="48"/>
    </location>
</feature>
<proteinExistence type="predicted"/>
<keyword evidence="2" id="KW-1133">Transmembrane helix</keyword>
<evidence type="ECO:0000256" key="2">
    <source>
        <dbReference type="SAM" id="Phobius"/>
    </source>
</evidence>
<dbReference type="PRINTS" id="PR01217">
    <property type="entry name" value="PRICHEXTENSN"/>
</dbReference>
<gene>
    <name evidence="3" type="ORF">Cba03nite_75930</name>
</gene>
<dbReference type="EMBL" id="BONF01000063">
    <property type="protein sequence ID" value="GIF86244.1"/>
    <property type="molecule type" value="Genomic_DNA"/>
</dbReference>
<dbReference type="Proteomes" id="UP000601223">
    <property type="component" value="Unassembled WGS sequence"/>
</dbReference>
<keyword evidence="4" id="KW-1185">Reference proteome</keyword>
<evidence type="ECO:0000313" key="3">
    <source>
        <dbReference type="EMBL" id="GIF86244.1"/>
    </source>
</evidence>
<keyword evidence="2" id="KW-0812">Transmembrane</keyword>
<protein>
    <submittedName>
        <fullName evidence="3">Uncharacterized protein</fullName>
    </submittedName>
</protein>
<dbReference type="AlphaFoldDB" id="A0A8J3K092"/>